<evidence type="ECO:0000256" key="2">
    <source>
        <dbReference type="ARBA" id="ARBA00024341"/>
    </source>
</evidence>
<dbReference type="Pfam" id="PF13178">
    <property type="entry name" value="DUF4005"/>
    <property type="match status" value="1"/>
</dbReference>
<dbReference type="Pfam" id="PF00612">
    <property type="entry name" value="IQ"/>
    <property type="match status" value="3"/>
</dbReference>
<comment type="caution">
    <text evidence="6">The sequence shown here is derived from an EMBL/GenBank/DDBJ whole genome shotgun (WGS) entry which is preliminary data.</text>
</comment>
<evidence type="ECO:0000313" key="7">
    <source>
        <dbReference type="Proteomes" id="UP000290289"/>
    </source>
</evidence>
<dbReference type="EMBL" id="RDQH01000342">
    <property type="protein sequence ID" value="RXH69886.1"/>
    <property type="molecule type" value="Genomic_DNA"/>
</dbReference>
<dbReference type="InterPro" id="IPR000048">
    <property type="entry name" value="IQ_motif_EF-hand-BS"/>
</dbReference>
<dbReference type="CDD" id="cd23767">
    <property type="entry name" value="IQCD"/>
    <property type="match status" value="1"/>
</dbReference>
<evidence type="ECO:0000256" key="1">
    <source>
        <dbReference type="ARBA" id="ARBA00022860"/>
    </source>
</evidence>
<sequence length="707" mass="78358">MENKDCIALYVVLCEAVSVLQVKLTVKKQRELTPQSPVEQHTQNAVVLLPLRLLLLQFMKSTNKGESLFSSELTVSAPLISPTLVSPPLIEAVASNEVGSEITVAEKLPNDGVIMSSAKEDGQALSSTSQEDLEIIKQEQAATKAQSAYRGYVARRAYRTLKGIVRLQALIRGHLVRRQAVSTLFCVQGIVKFQALIRGQLARHSDVLVEGATCFNLSGVSAYSQVERLSKIVFVQKILASLGTTIPLRLEYGPGEPNSSWVWLERWTRSCFWEPVVQLKKNPDSRSRRKHEKSQTKETEKARPKRSVQRLSGTNVENASKHVTPDSEKTKRNLRKVSSPSEVAKVKSNVRKSSDSKKVVSDRSLVGDERPKHSTVKSLVSAAPDDSEQGTSEISKKMEHMAVAVSKQSDLEGSVELPSADEPMEKLDDHPSGDVQPLENNGTSEEFQAINQEPNSRDHVIGNEDTKTSQRRASLPMKFEHQENGVHNTPMKFEQQENGVHNTPRVPSYMAPTASAKARLRGQGSPRFDQDIVEKNVITRRHSLSASTNTKLSSPSPRAHGLVQAGKGVIRSDRSLLSSRDGFDKAIQPEWRRTVRSYRPSKNKTISDCHRCLGSFFARGIAAVHKIFPESVSKGARAPAIVVWIEGARVKFCWSPLAMFVYTLLPSVAAPRIPHGDNWGQVFHPFRGLGRLRGISSSSWPQVWLPH</sequence>
<gene>
    <name evidence="6" type="ORF">DVH24_007142</name>
</gene>
<dbReference type="PROSITE" id="PS50096">
    <property type="entry name" value="IQ"/>
    <property type="match status" value="2"/>
</dbReference>
<proteinExistence type="inferred from homology"/>
<dbReference type="SMART" id="SM00015">
    <property type="entry name" value="IQ"/>
    <property type="match status" value="2"/>
</dbReference>
<evidence type="ECO:0000259" key="5">
    <source>
        <dbReference type="Pfam" id="PF13178"/>
    </source>
</evidence>
<feature type="region of interest" description="Disordered" evidence="4">
    <location>
        <begin position="544"/>
        <end position="565"/>
    </location>
</feature>
<evidence type="ECO:0000313" key="6">
    <source>
        <dbReference type="EMBL" id="RXH69886.1"/>
    </source>
</evidence>
<feature type="compositionally biased region" description="Polar residues" evidence="4">
    <location>
        <begin position="309"/>
        <end position="318"/>
    </location>
</feature>
<dbReference type="Proteomes" id="UP000290289">
    <property type="component" value="Chromosome 16"/>
</dbReference>
<protein>
    <recommendedName>
        <fullName evidence="5">DUF4005 domain-containing protein</fullName>
    </recommendedName>
</protein>
<dbReference type="Gene3D" id="1.20.5.190">
    <property type="match status" value="1"/>
</dbReference>
<dbReference type="PANTHER" id="PTHR32295:SF269">
    <property type="entry name" value="PROTEIN IQ-DOMAIN 28"/>
    <property type="match status" value="1"/>
</dbReference>
<evidence type="ECO:0000256" key="3">
    <source>
        <dbReference type="ARBA" id="ARBA00024378"/>
    </source>
</evidence>
<comment type="similarity">
    <text evidence="2">Belongs to the IQD family.</text>
</comment>
<feature type="region of interest" description="Disordered" evidence="4">
    <location>
        <begin position="282"/>
        <end position="439"/>
    </location>
</feature>
<evidence type="ECO:0000256" key="4">
    <source>
        <dbReference type="SAM" id="MobiDB-lite"/>
    </source>
</evidence>
<dbReference type="GO" id="GO:0005516">
    <property type="term" value="F:calmodulin binding"/>
    <property type="evidence" value="ECO:0007669"/>
    <property type="project" value="UniProtKB-KW"/>
</dbReference>
<organism evidence="6 7">
    <name type="scientific">Malus domestica</name>
    <name type="common">Apple</name>
    <name type="synonym">Pyrus malus</name>
    <dbReference type="NCBI Taxonomy" id="3750"/>
    <lineage>
        <taxon>Eukaryota</taxon>
        <taxon>Viridiplantae</taxon>
        <taxon>Streptophyta</taxon>
        <taxon>Embryophyta</taxon>
        <taxon>Tracheophyta</taxon>
        <taxon>Spermatophyta</taxon>
        <taxon>Magnoliopsida</taxon>
        <taxon>eudicotyledons</taxon>
        <taxon>Gunneridae</taxon>
        <taxon>Pentapetalae</taxon>
        <taxon>rosids</taxon>
        <taxon>fabids</taxon>
        <taxon>Rosales</taxon>
        <taxon>Rosaceae</taxon>
        <taxon>Amygdaloideae</taxon>
        <taxon>Maleae</taxon>
        <taxon>Malus</taxon>
    </lineage>
</organism>
<feature type="compositionally biased region" description="Basic and acidic residues" evidence="4">
    <location>
        <begin position="293"/>
        <end position="302"/>
    </location>
</feature>
<dbReference type="InterPro" id="IPR025064">
    <property type="entry name" value="DUF4005"/>
</dbReference>
<accession>A0A498HEI6</accession>
<feature type="compositionally biased region" description="Basic and acidic residues" evidence="4">
    <location>
        <begin position="423"/>
        <end position="432"/>
    </location>
</feature>
<feature type="compositionally biased region" description="Basic and acidic residues" evidence="4">
    <location>
        <begin position="352"/>
        <end position="372"/>
    </location>
</feature>
<dbReference type="PANTHER" id="PTHR32295">
    <property type="entry name" value="IQ-DOMAIN 5-RELATED"/>
    <property type="match status" value="1"/>
</dbReference>
<name>A0A498HEI6_MALDO</name>
<reference evidence="6 7" key="1">
    <citation type="submission" date="2018-10" db="EMBL/GenBank/DDBJ databases">
        <title>A high-quality apple genome assembly.</title>
        <authorList>
            <person name="Hu J."/>
        </authorList>
    </citation>
    <scope>NUCLEOTIDE SEQUENCE [LARGE SCALE GENOMIC DNA]</scope>
    <source>
        <strain evidence="7">cv. HFTH1</strain>
        <tissue evidence="6">Young leaf</tissue>
    </source>
</reference>
<comment type="subunit">
    <text evidence="3">Binds to multiple calmodulin (CaM) in the presence of Ca(2+) and CaM-like proteins.</text>
</comment>
<feature type="compositionally biased region" description="Basic and acidic residues" evidence="4">
    <location>
        <begin position="319"/>
        <end position="331"/>
    </location>
</feature>
<feature type="compositionally biased region" description="Polar residues" evidence="4">
    <location>
        <begin position="544"/>
        <end position="556"/>
    </location>
</feature>
<dbReference type="AlphaFoldDB" id="A0A498HEI6"/>
<keyword evidence="7" id="KW-1185">Reference proteome</keyword>
<keyword evidence="1" id="KW-0112">Calmodulin-binding</keyword>
<feature type="domain" description="DUF4005" evidence="5">
    <location>
        <begin position="482"/>
        <end position="571"/>
    </location>
</feature>